<dbReference type="EMBL" id="JNGW01000070">
    <property type="protein sequence ID" value="KDR52265.1"/>
    <property type="molecule type" value="Genomic_DNA"/>
</dbReference>
<feature type="transmembrane region" description="Helical" evidence="7">
    <location>
        <begin position="87"/>
        <end position="110"/>
    </location>
</feature>
<dbReference type="GO" id="GO:0015297">
    <property type="term" value="F:antiporter activity"/>
    <property type="evidence" value="ECO:0007669"/>
    <property type="project" value="InterPro"/>
</dbReference>
<feature type="transmembrane region" description="Helical" evidence="7">
    <location>
        <begin position="408"/>
        <end position="429"/>
    </location>
</feature>
<keyword evidence="3" id="KW-0813">Transport</keyword>
<feature type="transmembrane region" description="Helical" evidence="7">
    <location>
        <begin position="382"/>
        <end position="402"/>
    </location>
</feature>
<dbReference type="InterPro" id="IPR044644">
    <property type="entry name" value="DinF-like"/>
</dbReference>
<evidence type="ECO:0000256" key="2">
    <source>
        <dbReference type="ARBA" id="ARBA00010199"/>
    </source>
</evidence>
<keyword evidence="9" id="KW-1185">Reference proteome</keyword>
<dbReference type="InterPro" id="IPR050222">
    <property type="entry name" value="MATE_MdtK"/>
</dbReference>
<feature type="transmembrane region" description="Helical" evidence="7">
    <location>
        <begin position="189"/>
        <end position="209"/>
    </location>
</feature>
<gene>
    <name evidence="8" type="ORF">HMPREF1991_01695</name>
</gene>
<dbReference type="GO" id="GO:0042910">
    <property type="term" value="F:xenobiotic transmembrane transporter activity"/>
    <property type="evidence" value="ECO:0007669"/>
    <property type="project" value="InterPro"/>
</dbReference>
<dbReference type="PATRIC" id="fig|1122985.7.peg.1763"/>
<comment type="caution">
    <text evidence="8">The sequence shown here is derived from an EMBL/GenBank/DDBJ whole genome shotgun (WGS) entry which is preliminary data.</text>
</comment>
<dbReference type="CDD" id="cd13136">
    <property type="entry name" value="MATE_DinF_like"/>
    <property type="match status" value="1"/>
</dbReference>
<evidence type="ECO:0000256" key="5">
    <source>
        <dbReference type="ARBA" id="ARBA00022989"/>
    </source>
</evidence>
<feature type="transmembrane region" description="Helical" evidence="7">
    <location>
        <begin position="41"/>
        <end position="66"/>
    </location>
</feature>
<dbReference type="Pfam" id="PF01554">
    <property type="entry name" value="MatE"/>
    <property type="match status" value="2"/>
</dbReference>
<evidence type="ECO:0000256" key="4">
    <source>
        <dbReference type="ARBA" id="ARBA00022692"/>
    </source>
</evidence>
<dbReference type="InterPro" id="IPR002528">
    <property type="entry name" value="MATE_fam"/>
</dbReference>
<feature type="transmembrane region" description="Helical" evidence="7">
    <location>
        <begin position="267"/>
        <end position="290"/>
    </location>
</feature>
<feature type="transmembrane region" description="Helical" evidence="7">
    <location>
        <begin position="130"/>
        <end position="153"/>
    </location>
</feature>
<evidence type="ECO:0000256" key="7">
    <source>
        <dbReference type="SAM" id="Phobius"/>
    </source>
</evidence>
<keyword evidence="5 7" id="KW-1133">Transmembrane helix</keyword>
<proteinExistence type="inferred from homology"/>
<protein>
    <submittedName>
        <fullName evidence="8">MATE efflux family protein</fullName>
    </submittedName>
</protein>
<evidence type="ECO:0000313" key="8">
    <source>
        <dbReference type="EMBL" id="KDR52265.1"/>
    </source>
</evidence>
<feature type="transmembrane region" description="Helical" evidence="7">
    <location>
        <begin position="241"/>
        <end position="261"/>
    </location>
</feature>
<dbReference type="PANTHER" id="PTHR43298:SF2">
    <property type="entry name" value="FMN_FAD EXPORTER YEEO-RELATED"/>
    <property type="match status" value="1"/>
</dbReference>
<dbReference type="Proteomes" id="UP000027442">
    <property type="component" value="Unassembled WGS sequence"/>
</dbReference>
<keyword evidence="4 7" id="KW-0812">Transmembrane</keyword>
<dbReference type="NCBIfam" id="TIGR00797">
    <property type="entry name" value="matE"/>
    <property type="match status" value="1"/>
</dbReference>
<evidence type="ECO:0000313" key="9">
    <source>
        <dbReference type="Proteomes" id="UP000027442"/>
    </source>
</evidence>
<sequence>MQMKPRDKEILNIAIPSIVSNITVPLLGMVDVAIMGHLGNAAYIGAIAVGSMIFNVIYWLFGFLRMGTSGMTSQAYGARNLEEVTKLLLRSQLIGLLIALVIIILQYPIAQGALFLMHPTPEISQMAQRYFNVCIWGAPAMLGLYGFMGWFIGMQNTRIPMLISIMQNVVNIAVSLALVLFAGMNIEGVAIGTLVAQWSGMFAAVVFFLTQYRPKLRLHFNMKGVITHSAMASFFKVNRDIFLRTLFLVAVNFFFTSAGAAQGTMILAVNTLLLQLHTIFSYFMDGFAYAGEAVGGKYYGAKNKLAFNDTIHRLFFWGGAMVLAFTLLYILGGRGFLGLLTNEQQVISSALPYFGWTIVLPLAGMAAFVWDGVFIGITATRGMLTSSALAALLFFATFYLLTPYLGNHALWLAFILYLASRGLIQTYLFKRIEGVRALQQT</sequence>
<dbReference type="AlphaFoldDB" id="A0A069QHL0"/>
<dbReference type="eggNOG" id="COG0534">
    <property type="taxonomic scope" value="Bacteria"/>
</dbReference>
<evidence type="ECO:0000256" key="3">
    <source>
        <dbReference type="ARBA" id="ARBA00022448"/>
    </source>
</evidence>
<accession>A0A069QHL0</accession>
<organism evidence="8 9">
    <name type="scientific">Hoylesella loescheii DSM 19665 = JCM 12249 = ATCC 15930</name>
    <dbReference type="NCBI Taxonomy" id="1122985"/>
    <lineage>
        <taxon>Bacteria</taxon>
        <taxon>Pseudomonadati</taxon>
        <taxon>Bacteroidota</taxon>
        <taxon>Bacteroidia</taxon>
        <taxon>Bacteroidales</taxon>
        <taxon>Prevotellaceae</taxon>
        <taxon>Hoylesella</taxon>
    </lineage>
</organism>
<feature type="transmembrane region" description="Helical" evidence="7">
    <location>
        <begin position="351"/>
        <end position="370"/>
    </location>
</feature>
<feature type="transmembrane region" description="Helical" evidence="7">
    <location>
        <begin position="165"/>
        <end position="183"/>
    </location>
</feature>
<dbReference type="PANTHER" id="PTHR43298">
    <property type="entry name" value="MULTIDRUG RESISTANCE PROTEIN NORM-RELATED"/>
    <property type="match status" value="1"/>
</dbReference>
<dbReference type="GO" id="GO:0005886">
    <property type="term" value="C:plasma membrane"/>
    <property type="evidence" value="ECO:0007669"/>
    <property type="project" value="TreeGrafter"/>
</dbReference>
<reference evidence="8 9" key="1">
    <citation type="submission" date="2013-08" db="EMBL/GenBank/DDBJ databases">
        <authorList>
            <person name="Weinstock G."/>
            <person name="Sodergren E."/>
            <person name="Wylie T."/>
            <person name="Fulton L."/>
            <person name="Fulton R."/>
            <person name="Fronick C."/>
            <person name="O'Laughlin M."/>
            <person name="Godfrey J."/>
            <person name="Miner T."/>
            <person name="Herter B."/>
            <person name="Appelbaum E."/>
            <person name="Cordes M."/>
            <person name="Lek S."/>
            <person name="Wollam A."/>
            <person name="Pepin K.H."/>
            <person name="Palsikar V.B."/>
            <person name="Mitreva M."/>
            <person name="Wilson R.K."/>
        </authorList>
    </citation>
    <scope>NUCLEOTIDE SEQUENCE [LARGE SCALE GENOMIC DNA]</scope>
    <source>
        <strain evidence="8 9">ATCC 15930</strain>
    </source>
</reference>
<comment type="similarity">
    <text evidence="2">Belongs to the multi antimicrobial extrusion (MATE) (TC 2.A.66.1) family.</text>
</comment>
<evidence type="ECO:0000256" key="1">
    <source>
        <dbReference type="ARBA" id="ARBA00004141"/>
    </source>
</evidence>
<feature type="transmembrane region" description="Helical" evidence="7">
    <location>
        <begin position="12"/>
        <end position="35"/>
    </location>
</feature>
<keyword evidence="6 7" id="KW-0472">Membrane</keyword>
<evidence type="ECO:0000256" key="6">
    <source>
        <dbReference type="ARBA" id="ARBA00023136"/>
    </source>
</evidence>
<comment type="subcellular location">
    <subcellularLocation>
        <location evidence="1">Membrane</location>
        <topology evidence="1">Multi-pass membrane protein</topology>
    </subcellularLocation>
</comment>
<feature type="transmembrane region" description="Helical" evidence="7">
    <location>
        <begin position="311"/>
        <end position="331"/>
    </location>
</feature>
<dbReference type="HOGENOM" id="CLU_012893_16_0_10"/>
<name>A0A069QHL0_HOYLO</name>